<reference evidence="1 2" key="1">
    <citation type="submission" date="2020-07" db="EMBL/GenBank/DDBJ databases">
        <title>Pusillimonas sp. nov., isolated from poultry manure in Taiwan.</title>
        <authorList>
            <person name="Lin S.-Y."/>
            <person name="Tang Y.-S."/>
            <person name="Young C.-C."/>
        </authorList>
    </citation>
    <scope>NUCLEOTIDE SEQUENCE [LARGE SCALE GENOMIC DNA]</scope>
    <source>
        <strain evidence="1 2">CC-YST705</strain>
    </source>
</reference>
<accession>A0ABS8C9L3</accession>
<dbReference type="Proteomes" id="UP000776983">
    <property type="component" value="Unassembled WGS sequence"/>
</dbReference>
<proteinExistence type="predicted"/>
<evidence type="ECO:0000313" key="1">
    <source>
        <dbReference type="EMBL" id="MCB5362729.1"/>
    </source>
</evidence>
<keyword evidence="2" id="KW-1185">Reference proteome</keyword>
<protein>
    <submittedName>
        <fullName evidence="1">Uncharacterized protein</fullName>
    </submittedName>
</protein>
<name>A0ABS8C9L3_9BURK</name>
<dbReference type="EMBL" id="JACDXW010000001">
    <property type="protein sequence ID" value="MCB5362729.1"/>
    <property type="molecule type" value="Genomic_DNA"/>
</dbReference>
<evidence type="ECO:0000313" key="2">
    <source>
        <dbReference type="Proteomes" id="UP000776983"/>
    </source>
</evidence>
<comment type="caution">
    <text evidence="1">The sequence shown here is derived from an EMBL/GenBank/DDBJ whole genome shotgun (WGS) entry which is preliminary data.</text>
</comment>
<sequence length="51" mass="6129">MTSKMYQWFGIAWLIRYYQPTEAAPKLKFEPAELIYTTTPDGMVLTRWRDI</sequence>
<gene>
    <name evidence="1" type="ORF">H0484_03035</name>
</gene>
<dbReference type="RefSeq" id="WP_226952952.1">
    <property type="nucleotide sequence ID" value="NZ_JACDXW010000001.1"/>
</dbReference>
<organism evidence="1 2">
    <name type="scientific">Mesopusillimonas faecipullorum</name>
    <dbReference type="NCBI Taxonomy" id="2755040"/>
    <lineage>
        <taxon>Bacteria</taxon>
        <taxon>Pseudomonadati</taxon>
        <taxon>Pseudomonadota</taxon>
        <taxon>Betaproteobacteria</taxon>
        <taxon>Burkholderiales</taxon>
        <taxon>Alcaligenaceae</taxon>
        <taxon>Mesopusillimonas</taxon>
    </lineage>
</organism>